<keyword evidence="6" id="KW-1185">Reference proteome</keyword>
<feature type="domain" description="Inosine/uridine-preferring nucleoside hydrolase" evidence="4">
    <location>
        <begin position="9"/>
        <end position="291"/>
    </location>
</feature>
<evidence type="ECO:0000256" key="1">
    <source>
        <dbReference type="ARBA" id="ARBA00022801"/>
    </source>
</evidence>
<dbReference type="PANTHER" id="PTHR12304:SF4">
    <property type="entry name" value="URIDINE NUCLEOSIDASE"/>
    <property type="match status" value="1"/>
</dbReference>
<comment type="caution">
    <text evidence="5">The sequence shown here is derived from an EMBL/GenBank/DDBJ whole genome shotgun (WGS) entry which is preliminary data.</text>
</comment>
<dbReference type="RefSeq" id="WP_131576358.1">
    <property type="nucleotide sequence ID" value="NZ_CBCSAJ010000049.1"/>
</dbReference>
<dbReference type="InterPro" id="IPR023186">
    <property type="entry name" value="IUNH"/>
</dbReference>
<dbReference type="SUPFAM" id="SSF53590">
    <property type="entry name" value="Nucleoside hydrolase"/>
    <property type="match status" value="1"/>
</dbReference>
<dbReference type="PANTHER" id="PTHR12304">
    <property type="entry name" value="INOSINE-URIDINE PREFERRING NUCLEOSIDE HYDROLASE"/>
    <property type="match status" value="1"/>
</dbReference>
<keyword evidence="2" id="KW-0326">Glycosidase</keyword>
<dbReference type="EMBL" id="JBHTOQ010000018">
    <property type="protein sequence ID" value="MFD1481103.1"/>
    <property type="molecule type" value="Genomic_DNA"/>
</dbReference>
<protein>
    <submittedName>
        <fullName evidence="5">Nucleoside hydrolase</fullName>
    </submittedName>
</protein>
<keyword evidence="1 5" id="KW-0378">Hydrolase</keyword>
<dbReference type="InterPro" id="IPR036452">
    <property type="entry name" value="Ribo_hydro-like"/>
</dbReference>
<gene>
    <name evidence="5" type="ORF">ACFQ5P_07345</name>
</gene>
<reference evidence="6" key="1">
    <citation type="journal article" date="2019" name="Int. J. Syst. Evol. Microbiol.">
        <title>The Global Catalogue of Microorganisms (GCM) 10K type strain sequencing project: providing services to taxonomists for standard genome sequencing and annotation.</title>
        <authorList>
            <consortium name="The Broad Institute Genomics Platform"/>
            <consortium name="The Broad Institute Genome Sequencing Center for Infectious Disease"/>
            <person name="Wu L."/>
            <person name="Ma J."/>
        </authorList>
    </citation>
    <scope>NUCLEOTIDE SEQUENCE [LARGE SCALE GENOMIC DNA]</scope>
    <source>
        <strain evidence="6">CCM 8875</strain>
    </source>
</reference>
<evidence type="ECO:0000313" key="5">
    <source>
        <dbReference type="EMBL" id="MFD1481103.1"/>
    </source>
</evidence>
<dbReference type="Pfam" id="PF01156">
    <property type="entry name" value="IU_nuc_hydro"/>
    <property type="match status" value="1"/>
</dbReference>
<dbReference type="GO" id="GO:0016787">
    <property type="term" value="F:hydrolase activity"/>
    <property type="evidence" value="ECO:0007669"/>
    <property type="project" value="UniProtKB-KW"/>
</dbReference>
<evidence type="ECO:0000256" key="3">
    <source>
        <dbReference type="SAM" id="MobiDB-lite"/>
    </source>
</evidence>
<proteinExistence type="predicted"/>
<evidence type="ECO:0000259" key="4">
    <source>
        <dbReference type="Pfam" id="PF01156"/>
    </source>
</evidence>
<sequence length="318" mass="34025">MTDTTRHKVIFDTDPGVDDALALYYLIRHPQVDLLGVTTVFGNAPVALTTRNARFLLREWGHGAPVHAGASGPLTPDMPPEAFPTHIHGENGLGDHPVDLDPTDDPDDAAQFLIDMIRLHPGQIRVLAVGRMTNLARAVQMAPDIAGLVRDVVIMGGAFRVPGNITPAAEANIWGDPLAADIVFGAAWRVVAVPLDLTTRTFMDRSTLNDLGARGGPGMRLVADLSQNYVRFYQAAGYDGMLVHDAAAAVCLTDPDLFTLTTGEVRVLSDGMALGLTLMNPADRQGPMGAWQGRPRQFAALEGQPQAILDRIAQVCTG</sequence>
<organism evidence="5 6">
    <name type="scientific">Paracoccus nototheniae</name>
    <dbReference type="NCBI Taxonomy" id="2489002"/>
    <lineage>
        <taxon>Bacteria</taxon>
        <taxon>Pseudomonadati</taxon>
        <taxon>Pseudomonadota</taxon>
        <taxon>Alphaproteobacteria</taxon>
        <taxon>Rhodobacterales</taxon>
        <taxon>Paracoccaceae</taxon>
        <taxon>Paracoccus</taxon>
    </lineage>
</organism>
<dbReference type="Proteomes" id="UP001597302">
    <property type="component" value="Unassembled WGS sequence"/>
</dbReference>
<dbReference type="InterPro" id="IPR001910">
    <property type="entry name" value="Inosine/uridine_hydrolase_dom"/>
</dbReference>
<accession>A0ABW4DWM1</accession>
<dbReference type="Gene3D" id="3.90.245.10">
    <property type="entry name" value="Ribonucleoside hydrolase-like"/>
    <property type="match status" value="1"/>
</dbReference>
<name>A0ABW4DWM1_9RHOB</name>
<feature type="region of interest" description="Disordered" evidence="3">
    <location>
        <begin position="83"/>
        <end position="104"/>
    </location>
</feature>
<evidence type="ECO:0000313" key="6">
    <source>
        <dbReference type="Proteomes" id="UP001597302"/>
    </source>
</evidence>
<dbReference type="CDD" id="cd02650">
    <property type="entry name" value="nuc_hydro_CaPnhB"/>
    <property type="match status" value="1"/>
</dbReference>
<evidence type="ECO:0000256" key="2">
    <source>
        <dbReference type="ARBA" id="ARBA00023295"/>
    </source>
</evidence>